<reference evidence="2 3" key="1">
    <citation type="journal article" date="2020" name="Nature">
        <title>Six reference-quality genomes reveal evolution of bat adaptations.</title>
        <authorList>
            <person name="Jebb D."/>
            <person name="Huang Z."/>
            <person name="Pippel M."/>
            <person name="Hughes G.M."/>
            <person name="Lavrichenko K."/>
            <person name="Devanna P."/>
            <person name="Winkler S."/>
            <person name="Jermiin L.S."/>
            <person name="Skirmuntt E.C."/>
            <person name="Katzourakis A."/>
            <person name="Burkitt-Gray L."/>
            <person name="Ray D.A."/>
            <person name="Sullivan K.A.M."/>
            <person name="Roscito J.G."/>
            <person name="Kirilenko B.M."/>
            <person name="Davalos L.M."/>
            <person name="Corthals A.P."/>
            <person name="Power M.L."/>
            <person name="Jones G."/>
            <person name="Ransome R.D."/>
            <person name="Dechmann D.K.N."/>
            <person name="Locatelli A.G."/>
            <person name="Puechmaille S.J."/>
            <person name="Fedrigo O."/>
            <person name="Jarvis E.D."/>
            <person name="Hiller M."/>
            <person name="Vernes S.C."/>
            <person name="Myers E.W."/>
            <person name="Teeling E.C."/>
        </authorList>
    </citation>
    <scope>NUCLEOTIDE SEQUENCE [LARGE SCALE GENOMIC DNA]</scope>
    <source>
        <strain evidence="2">MMolMol1</strain>
        <tissue evidence="2">Muscle</tissue>
    </source>
</reference>
<dbReference type="InParanoid" id="A0A7J8BYM9"/>
<dbReference type="EMBL" id="JACASF010000022">
    <property type="protein sequence ID" value="KAF6403704.1"/>
    <property type="molecule type" value="Genomic_DNA"/>
</dbReference>
<name>A0A7J8BYM9_MOLMO</name>
<dbReference type="AlphaFoldDB" id="A0A7J8BYM9"/>
<evidence type="ECO:0000313" key="2">
    <source>
        <dbReference type="EMBL" id="KAF6403704.1"/>
    </source>
</evidence>
<evidence type="ECO:0000256" key="1">
    <source>
        <dbReference type="SAM" id="MobiDB-lite"/>
    </source>
</evidence>
<proteinExistence type="predicted"/>
<gene>
    <name evidence="2" type="ORF">HJG59_010100</name>
</gene>
<comment type="caution">
    <text evidence="2">The sequence shown here is derived from an EMBL/GenBank/DDBJ whole genome shotgun (WGS) entry which is preliminary data.</text>
</comment>
<feature type="region of interest" description="Disordered" evidence="1">
    <location>
        <begin position="26"/>
        <end position="53"/>
    </location>
</feature>
<keyword evidence="3" id="KW-1185">Reference proteome</keyword>
<evidence type="ECO:0000313" key="3">
    <source>
        <dbReference type="Proteomes" id="UP000550707"/>
    </source>
</evidence>
<sequence>MATRVRTAAIWVPPLLERDSSDKRIRKLQSQEPTVGQGTPDQRPLPREPQQRLKSHKTEQILEWLFISQEQLKTAEFETTSGKLIITWNGIRKIEASLEVWQITMIVLDLETCVFLLQIMCLQDRSFINLAHMGRV</sequence>
<organism evidence="2 3">
    <name type="scientific">Molossus molossus</name>
    <name type="common">Pallas' mastiff bat</name>
    <name type="synonym">Vespertilio molossus</name>
    <dbReference type="NCBI Taxonomy" id="27622"/>
    <lineage>
        <taxon>Eukaryota</taxon>
        <taxon>Metazoa</taxon>
        <taxon>Chordata</taxon>
        <taxon>Craniata</taxon>
        <taxon>Vertebrata</taxon>
        <taxon>Euteleostomi</taxon>
        <taxon>Mammalia</taxon>
        <taxon>Eutheria</taxon>
        <taxon>Laurasiatheria</taxon>
        <taxon>Chiroptera</taxon>
        <taxon>Yangochiroptera</taxon>
        <taxon>Molossidae</taxon>
        <taxon>Molossus</taxon>
    </lineage>
</organism>
<accession>A0A7J8BYM9</accession>
<protein>
    <submittedName>
        <fullName evidence="2">Uncharacterized protein</fullName>
    </submittedName>
</protein>
<feature type="compositionally biased region" description="Basic and acidic residues" evidence="1">
    <location>
        <begin position="44"/>
        <end position="53"/>
    </location>
</feature>
<dbReference type="Proteomes" id="UP000550707">
    <property type="component" value="Unassembled WGS sequence"/>
</dbReference>
<feature type="compositionally biased region" description="Polar residues" evidence="1">
    <location>
        <begin position="28"/>
        <end position="40"/>
    </location>
</feature>